<sequence>MACRCCNKRLNVGMIHKRDPQTGQKFKSCPHCSDANGGEHVFHPYPSSFGKTPAR</sequence>
<comment type="caution">
    <text evidence="1">The sequence shown here is derived from an EMBL/GenBank/DDBJ whole genome shotgun (WGS) entry which is preliminary data.</text>
</comment>
<gene>
    <name evidence="1" type="ORF">CA163_31745</name>
</gene>
<feature type="non-terminal residue" evidence="1">
    <location>
        <position position="55"/>
    </location>
</feature>
<dbReference type="Proteomes" id="UP000214596">
    <property type="component" value="Unassembled WGS sequence"/>
</dbReference>
<proteinExistence type="predicted"/>
<accession>A0A227J1U0</accession>
<name>A0A227J1U0_VIBPH</name>
<organism evidence="1 2">
    <name type="scientific">Vibrio parahaemolyticus</name>
    <dbReference type="NCBI Taxonomy" id="670"/>
    <lineage>
        <taxon>Bacteria</taxon>
        <taxon>Pseudomonadati</taxon>
        <taxon>Pseudomonadota</taxon>
        <taxon>Gammaproteobacteria</taxon>
        <taxon>Vibrionales</taxon>
        <taxon>Vibrionaceae</taxon>
        <taxon>Vibrio</taxon>
    </lineage>
</organism>
<dbReference type="EMBL" id="NIXT01003907">
    <property type="protein sequence ID" value="OXE28848.1"/>
    <property type="molecule type" value="Genomic_DNA"/>
</dbReference>
<protein>
    <submittedName>
        <fullName evidence="1">Uncharacterized protein</fullName>
    </submittedName>
</protein>
<reference evidence="1 2" key="1">
    <citation type="journal article" date="2017" name="Appl. Environ. Microbiol.">
        <title>Parallel evolution of two clades of a major Atlantic endemic Vibrio parahaemolyticus pathogen lineage by independent acquisition of related pathogenicity islands.</title>
        <authorList>
            <person name="Xu F."/>
            <person name="Gonzalez-Escalona N."/>
            <person name="Drees K.P."/>
            <person name="Sebra R.P."/>
            <person name="Cooper V.S."/>
            <person name="Jones S.H."/>
            <person name="Whistler C.A."/>
        </authorList>
    </citation>
    <scope>NUCLEOTIDE SEQUENCE [LARGE SCALE GENOMIC DNA]</scope>
    <source>
        <strain evidence="1 2">MAVP-3</strain>
    </source>
</reference>
<evidence type="ECO:0000313" key="1">
    <source>
        <dbReference type="EMBL" id="OXE28848.1"/>
    </source>
</evidence>
<evidence type="ECO:0000313" key="2">
    <source>
        <dbReference type="Proteomes" id="UP000214596"/>
    </source>
</evidence>
<dbReference type="AlphaFoldDB" id="A0A227J1U0"/>